<dbReference type="AlphaFoldDB" id="A0A840I6S0"/>
<dbReference type="EMBL" id="JACHNU010000001">
    <property type="protein sequence ID" value="MBB4660589.1"/>
    <property type="molecule type" value="Genomic_DNA"/>
</dbReference>
<dbReference type="SUPFAM" id="SSF53187">
    <property type="entry name" value="Zn-dependent exopeptidases"/>
    <property type="match status" value="1"/>
</dbReference>
<dbReference type="NCBIfam" id="TIGR01891">
    <property type="entry name" value="amidohydrolases"/>
    <property type="match status" value="1"/>
</dbReference>
<evidence type="ECO:0000259" key="2">
    <source>
        <dbReference type="Pfam" id="PF07687"/>
    </source>
</evidence>
<comment type="similarity">
    <text evidence="1">Belongs to the peptidase M20A family.</text>
</comment>
<dbReference type="Gene3D" id="3.40.630.10">
    <property type="entry name" value="Zn peptidases"/>
    <property type="match status" value="1"/>
</dbReference>
<reference evidence="3 4" key="1">
    <citation type="submission" date="2020-08" db="EMBL/GenBank/DDBJ databases">
        <title>Genomic Encyclopedia of Archaeal and Bacterial Type Strains, Phase II (KMG-II): from individual species to whole genera.</title>
        <authorList>
            <person name="Goeker M."/>
        </authorList>
    </citation>
    <scope>NUCLEOTIDE SEQUENCE [LARGE SCALE GENOMIC DNA]</scope>
    <source>
        <strain evidence="3 4">DSM 23288</strain>
    </source>
</reference>
<dbReference type="PANTHER" id="PTHR30575:SF0">
    <property type="entry name" value="XAA-ARG DIPEPTIDASE"/>
    <property type="match status" value="1"/>
</dbReference>
<keyword evidence="3" id="KW-0378">Hydrolase</keyword>
<keyword evidence="4" id="KW-1185">Reference proteome</keyword>
<dbReference type="PIRSF" id="PIRSF037226">
    <property type="entry name" value="Amidohydrolase_ACY1L2_prd"/>
    <property type="match status" value="1"/>
</dbReference>
<dbReference type="InterPro" id="IPR052030">
    <property type="entry name" value="Peptidase_M20/M20A_hydrolases"/>
</dbReference>
<name>A0A840I6S0_9ACTN</name>
<comment type="caution">
    <text evidence="3">The sequence shown here is derived from an EMBL/GenBank/DDBJ whole genome shotgun (WGS) entry which is preliminary data.</text>
</comment>
<dbReference type="GO" id="GO:0071713">
    <property type="term" value="F:para-aminobenzoyl-glutamate hydrolase activity"/>
    <property type="evidence" value="ECO:0007669"/>
    <property type="project" value="TreeGrafter"/>
</dbReference>
<sequence>MFGNRPSNNPPVDAFDGIELEIARRIDALAPELEPLLRAIGANPELGFEEHFAASEIARLLEAHGHACTVGLAGMPTALRATAGDGGPHVAILAEYDALPGLGHACGHNVIATIAVGAFLALAASVREGTVELIGCPAEESAVDGAGGKVRLIADGVFDDVDYALMAHPYDRTMVATHGSLAARGVDLLFTGRPTHAVASDDRGVNALDAAVAAYVAIGRLTDQVPSDNRINGIIPEGGDSANVIPGHARLRYRLRAPTVAAVDELLDCVVDCARNVAIAAGCEFETREYVPLYAPIDHDDELVAVARDVMAAAGLEVEPDDVSCSISSTDFGNVTQLTRAVEIGVQLAARGVALHTPEFERAANGAGAIDTALTGAQVLAVTAWRGIFARAGALHG</sequence>
<dbReference type="InterPro" id="IPR036264">
    <property type="entry name" value="Bact_exopeptidase_dim_dom"/>
</dbReference>
<dbReference type="Pfam" id="PF01546">
    <property type="entry name" value="Peptidase_M20"/>
    <property type="match status" value="1"/>
</dbReference>
<dbReference type="PANTHER" id="PTHR30575">
    <property type="entry name" value="PEPTIDASE M20"/>
    <property type="match status" value="1"/>
</dbReference>
<dbReference type="GO" id="GO:0005737">
    <property type="term" value="C:cytoplasm"/>
    <property type="evidence" value="ECO:0007669"/>
    <property type="project" value="TreeGrafter"/>
</dbReference>
<evidence type="ECO:0000256" key="1">
    <source>
        <dbReference type="PIRNR" id="PIRNR037226"/>
    </source>
</evidence>
<proteinExistence type="inferred from homology"/>
<dbReference type="InterPro" id="IPR017144">
    <property type="entry name" value="Xaa-Arg_dipeptidase"/>
</dbReference>
<dbReference type="InterPro" id="IPR011650">
    <property type="entry name" value="Peptidase_M20_dimer"/>
</dbReference>
<organism evidence="3 4">
    <name type="scientific">Conexibacter arvalis</name>
    <dbReference type="NCBI Taxonomy" id="912552"/>
    <lineage>
        <taxon>Bacteria</taxon>
        <taxon>Bacillati</taxon>
        <taxon>Actinomycetota</taxon>
        <taxon>Thermoleophilia</taxon>
        <taxon>Solirubrobacterales</taxon>
        <taxon>Conexibacteraceae</taxon>
        <taxon>Conexibacter</taxon>
    </lineage>
</organism>
<dbReference type="Proteomes" id="UP000585272">
    <property type="component" value="Unassembled WGS sequence"/>
</dbReference>
<dbReference type="InterPro" id="IPR017439">
    <property type="entry name" value="Amidohydrolase"/>
</dbReference>
<accession>A0A840I6S0</accession>
<dbReference type="InterPro" id="IPR002933">
    <property type="entry name" value="Peptidase_M20"/>
</dbReference>
<dbReference type="GO" id="GO:0016805">
    <property type="term" value="F:dipeptidase activity"/>
    <property type="evidence" value="ECO:0007669"/>
    <property type="project" value="InterPro"/>
</dbReference>
<dbReference type="Pfam" id="PF07687">
    <property type="entry name" value="M20_dimer"/>
    <property type="match status" value="1"/>
</dbReference>
<dbReference type="SUPFAM" id="SSF55031">
    <property type="entry name" value="Bacterial exopeptidase dimerisation domain"/>
    <property type="match status" value="1"/>
</dbReference>
<dbReference type="GO" id="GO:0046657">
    <property type="term" value="P:folic acid catabolic process"/>
    <property type="evidence" value="ECO:0007669"/>
    <property type="project" value="TreeGrafter"/>
</dbReference>
<evidence type="ECO:0000313" key="4">
    <source>
        <dbReference type="Proteomes" id="UP000585272"/>
    </source>
</evidence>
<dbReference type="Gene3D" id="3.30.70.360">
    <property type="match status" value="1"/>
</dbReference>
<gene>
    <name evidence="3" type="ORF">BDZ31_000162</name>
</gene>
<protein>
    <recommendedName>
        <fullName evidence="1">Peptidase M20 domain-containing protein 2</fullName>
    </recommendedName>
</protein>
<evidence type="ECO:0000313" key="3">
    <source>
        <dbReference type="EMBL" id="MBB4660589.1"/>
    </source>
</evidence>
<feature type="domain" description="Peptidase M20 dimerisation" evidence="2">
    <location>
        <begin position="185"/>
        <end position="277"/>
    </location>
</feature>